<evidence type="ECO:0000313" key="2">
    <source>
        <dbReference type="Proteomes" id="UP000499080"/>
    </source>
</evidence>
<gene>
    <name evidence="1" type="ORF">AVEN_247997_1</name>
</gene>
<reference evidence="1 2" key="1">
    <citation type="journal article" date="2019" name="Sci. Rep.">
        <title>Orb-weaving spider Araneus ventricosus genome elucidates the spidroin gene catalogue.</title>
        <authorList>
            <person name="Kono N."/>
            <person name="Nakamura H."/>
            <person name="Ohtoshi R."/>
            <person name="Moran D.A.P."/>
            <person name="Shinohara A."/>
            <person name="Yoshida Y."/>
            <person name="Fujiwara M."/>
            <person name="Mori M."/>
            <person name="Tomita M."/>
            <person name="Arakawa K."/>
        </authorList>
    </citation>
    <scope>NUCLEOTIDE SEQUENCE [LARGE SCALE GENOMIC DNA]</scope>
</reference>
<proteinExistence type="predicted"/>
<dbReference type="Gene3D" id="3.30.420.10">
    <property type="entry name" value="Ribonuclease H-like superfamily/Ribonuclease H"/>
    <property type="match status" value="1"/>
</dbReference>
<dbReference type="InterPro" id="IPR036397">
    <property type="entry name" value="RNaseH_sf"/>
</dbReference>
<name>A0A4Y2LXY0_ARAVE</name>
<feature type="non-terminal residue" evidence="1">
    <location>
        <position position="145"/>
    </location>
</feature>
<dbReference type="EMBL" id="BGPR01006466">
    <property type="protein sequence ID" value="GBN19214.1"/>
    <property type="molecule type" value="Genomic_DNA"/>
</dbReference>
<dbReference type="OrthoDB" id="6737275at2759"/>
<evidence type="ECO:0000313" key="1">
    <source>
        <dbReference type="EMBL" id="GBN19214.1"/>
    </source>
</evidence>
<accession>A0A4Y2LXY0</accession>
<keyword evidence="2" id="KW-1185">Reference proteome</keyword>
<dbReference type="Proteomes" id="UP000499080">
    <property type="component" value="Unassembled WGS sequence"/>
</dbReference>
<evidence type="ECO:0008006" key="3">
    <source>
        <dbReference type="Google" id="ProtNLM"/>
    </source>
</evidence>
<comment type="caution">
    <text evidence="1">The sequence shown here is derived from an EMBL/GenBank/DDBJ whole genome shotgun (WGS) entry which is preliminary data.</text>
</comment>
<sequence length="145" mass="16473">MRAFGNVIYTDGSKIQNSVGCAFVHSQESDEIFSEPFRLSDEASVFMAEVVAIRQAVGFASCDPLFRLHGFGQVGNNYDYDYQQSLGSKCRKRGNYDYDYQQSLVSKCGKRGNYDYDYQQSLGSKCGKRGRQTFRKHLQMILLSP</sequence>
<organism evidence="1 2">
    <name type="scientific">Araneus ventricosus</name>
    <name type="common">Orbweaver spider</name>
    <name type="synonym">Epeira ventricosa</name>
    <dbReference type="NCBI Taxonomy" id="182803"/>
    <lineage>
        <taxon>Eukaryota</taxon>
        <taxon>Metazoa</taxon>
        <taxon>Ecdysozoa</taxon>
        <taxon>Arthropoda</taxon>
        <taxon>Chelicerata</taxon>
        <taxon>Arachnida</taxon>
        <taxon>Araneae</taxon>
        <taxon>Araneomorphae</taxon>
        <taxon>Entelegynae</taxon>
        <taxon>Araneoidea</taxon>
        <taxon>Araneidae</taxon>
        <taxon>Araneus</taxon>
    </lineage>
</organism>
<protein>
    <recommendedName>
        <fullName evidence="3">RNase H type-1 domain-containing protein</fullName>
    </recommendedName>
</protein>
<dbReference type="GO" id="GO:0003676">
    <property type="term" value="F:nucleic acid binding"/>
    <property type="evidence" value="ECO:0007669"/>
    <property type="project" value="InterPro"/>
</dbReference>
<dbReference type="AlphaFoldDB" id="A0A4Y2LXY0"/>